<dbReference type="Proteomes" id="UP000598196">
    <property type="component" value="Unassembled WGS sequence"/>
</dbReference>
<accession>A0A917YHQ3</accession>
<evidence type="ECO:0000313" key="2">
    <source>
        <dbReference type="Proteomes" id="UP000598196"/>
    </source>
</evidence>
<gene>
    <name evidence="1" type="ORF">GCM10010991_05660</name>
</gene>
<reference evidence="1 2" key="1">
    <citation type="journal article" date="2014" name="Int. J. Syst. Evol. Microbiol.">
        <title>Complete genome sequence of Corynebacterium casei LMG S-19264T (=DSM 44701T), isolated from a smear-ripened cheese.</title>
        <authorList>
            <consortium name="US DOE Joint Genome Institute (JGI-PGF)"/>
            <person name="Walter F."/>
            <person name="Albersmeier A."/>
            <person name="Kalinowski J."/>
            <person name="Ruckert C."/>
        </authorList>
    </citation>
    <scope>NUCLEOTIDE SEQUENCE [LARGE SCALE GENOMIC DNA]</scope>
    <source>
        <strain evidence="1 2">CGMCC 1.7029</strain>
    </source>
</reference>
<comment type="caution">
    <text evidence="1">The sequence shown here is derived from an EMBL/GenBank/DDBJ whole genome shotgun (WGS) entry which is preliminary data.</text>
</comment>
<protein>
    <recommendedName>
        <fullName evidence="3">Glycosyl transferase family 2</fullName>
    </recommendedName>
</protein>
<dbReference type="RefSeq" id="WP_146285651.1">
    <property type="nucleotide sequence ID" value="NZ_BMLP01000001.1"/>
</dbReference>
<dbReference type="AlphaFoldDB" id="A0A917YHQ3"/>
<dbReference type="OrthoDB" id="1997677at2"/>
<organism evidence="1 2">
    <name type="scientific">Gemmobacter aquaticus</name>
    <dbReference type="NCBI Taxonomy" id="490185"/>
    <lineage>
        <taxon>Bacteria</taxon>
        <taxon>Pseudomonadati</taxon>
        <taxon>Pseudomonadota</taxon>
        <taxon>Alphaproteobacteria</taxon>
        <taxon>Rhodobacterales</taxon>
        <taxon>Paracoccaceae</taxon>
        <taxon>Gemmobacter</taxon>
    </lineage>
</organism>
<evidence type="ECO:0000313" key="1">
    <source>
        <dbReference type="EMBL" id="GGO25708.1"/>
    </source>
</evidence>
<dbReference type="EMBL" id="BMLP01000001">
    <property type="protein sequence ID" value="GGO25708.1"/>
    <property type="molecule type" value="Genomic_DNA"/>
</dbReference>
<dbReference type="Pfam" id="PF13704">
    <property type="entry name" value="Glyco_tranf_2_4"/>
    <property type="match status" value="1"/>
</dbReference>
<proteinExistence type="predicted"/>
<evidence type="ECO:0008006" key="3">
    <source>
        <dbReference type="Google" id="ProtNLM"/>
    </source>
</evidence>
<dbReference type="SUPFAM" id="SSF53448">
    <property type="entry name" value="Nucleotide-diphospho-sugar transferases"/>
    <property type="match status" value="1"/>
</dbReference>
<keyword evidence="2" id="KW-1185">Reference proteome</keyword>
<sequence length="342" mass="39031">MKVLAITSVKNEGAVLLEWLAHHRKAGFTDFLVFSNDCEDGTDLMLDRLQDLGWVTHLRNPGPWREGPQWAALKTADRHPLVRGADWLLFLDVDEFVNIHAGDHTVGALLHALPDATAITLTWRMFGNAGVVQMSDHPVTETFVQAAPAVLWWPWRAVMFKTLFRNDGTYRKLGVHRPRSPDRARLDGAQWFDGSGRPLGDAFRTSRVFSDYGRDNGALVQLNHYALGSMEGFIVKCDRGRANRAEGDFDAGYWIERNFCAVEDRSISALDSSAIRHELLADPILSELHQKAVRWRHERFTQLMREERWRALFSRLLLCQPTRVLTPEDARLVWQHAVTSQK</sequence>
<name>A0A917YHQ3_9RHOB</name>
<dbReference type="InterPro" id="IPR029044">
    <property type="entry name" value="Nucleotide-diphossugar_trans"/>
</dbReference>